<evidence type="ECO:0000259" key="4">
    <source>
        <dbReference type="Pfam" id="PF17167"/>
    </source>
</evidence>
<dbReference type="Gene3D" id="2.70.98.40">
    <property type="entry name" value="Glycoside hydrolase, family 65, N-terminal domain"/>
    <property type="match status" value="1"/>
</dbReference>
<dbReference type="PANTHER" id="PTHR37469:SF2">
    <property type="entry name" value="CELLOBIONIC ACID PHOSPHORYLASE"/>
    <property type="match status" value="1"/>
</dbReference>
<sequence length="797" mass="92523">MNVIFDKERCELDSPVMMPKASGFLWNSSMMLHANCRGYVVSQFMQPEPAKYSHAPNIEEKTFMQPEVPYYTEHPGRFVYVKDENSKEMFSAPYEPMRCSPEKYKFSVRRDKIVWYAENYGIGIEMQLSLPRDEALELWKIKVKNKSKKKRQLSIYPYFTVGYMSWMNQEGIYNPDLQAIVCSSVTPYQKKEDYEAIKNYKDKTFLLTEKEPYAWEAAQEEFGGEGSLSMPDGVVADKLSNGEARYETPVCVFQYRMDMNPSEEKEFRFLFGPAKTEEEIASVRKKYFGVSDYRMTDAFALAESEYAAYIAEGQGCISVKTGDEIFDNFVNTWLPHQIYYHGITNRMTMDPQIRNYLQDHMGMCYIKPDRSRDAFLFALKQQFKNGRMPDGIKLKEDTVLKYINQIPHMDHCVWLPLWLEVYLNETNDYDILNETLPFADDKEAISVFKHIDRGMAWMIKNTDSRGLCLIGQGDWCDPMNMVGYKGKGVSAWLTMAVAYACTVWAEICGKIGWSDKALEYKKTVKELNENINTYFWDGKWYARGITDDNRIFGIEKDREGKIYINPQSWALLCGAPDKEQKELMIKMVEEYLETPYGIEKLSPAYTAMQEDIGRLTQKYPGTAENGSVYNHASVFYIYALYISGEKENAYRLLRKMIPDPRRKDFIQRGQLPVFIPNYFRGAYKQIPKTAGRSSQLFNTGTVAWLYRCIIEELLGIKGIRDGVIISPQLPSEWKKAEIIRRFRGAELDIHVEREEKVNKIEVFVDGQYVPDGVIRNIRSGTSYKVSIKLPVTEERNI</sequence>
<dbReference type="InterPro" id="IPR037018">
    <property type="entry name" value="GH65_N"/>
</dbReference>
<accession>A0A923RTP3</accession>
<dbReference type="RefSeq" id="WP_186877117.1">
    <property type="nucleotide sequence ID" value="NZ_JACOPF010000005.1"/>
</dbReference>
<dbReference type="GO" id="GO:0030246">
    <property type="term" value="F:carbohydrate binding"/>
    <property type="evidence" value="ECO:0007669"/>
    <property type="project" value="InterPro"/>
</dbReference>
<keyword evidence="2" id="KW-0808">Transferase</keyword>
<protein>
    <submittedName>
        <fullName evidence="5">NdvB protein</fullName>
    </submittedName>
</protein>
<dbReference type="Proteomes" id="UP000652477">
    <property type="component" value="Unassembled WGS sequence"/>
</dbReference>
<evidence type="ECO:0000256" key="1">
    <source>
        <dbReference type="ARBA" id="ARBA00022676"/>
    </source>
</evidence>
<gene>
    <name evidence="5" type="ORF">H8S37_16260</name>
</gene>
<organism evidence="5 6">
    <name type="scientific">Mediterraneibacter hominis</name>
    <dbReference type="NCBI Taxonomy" id="2763054"/>
    <lineage>
        <taxon>Bacteria</taxon>
        <taxon>Bacillati</taxon>
        <taxon>Bacillota</taxon>
        <taxon>Clostridia</taxon>
        <taxon>Lachnospirales</taxon>
        <taxon>Lachnospiraceae</taxon>
        <taxon>Mediterraneibacter</taxon>
    </lineage>
</organism>
<dbReference type="SUPFAM" id="SSF48208">
    <property type="entry name" value="Six-hairpin glycosidases"/>
    <property type="match status" value="1"/>
</dbReference>
<dbReference type="InterPro" id="IPR011013">
    <property type="entry name" value="Gal_mutarotase_sf_dom"/>
</dbReference>
<evidence type="ECO:0000256" key="2">
    <source>
        <dbReference type="ARBA" id="ARBA00022679"/>
    </source>
</evidence>
<proteinExistence type="predicted"/>
<dbReference type="Pfam" id="PF06165">
    <property type="entry name" value="GH94_b-supersand"/>
    <property type="match status" value="1"/>
</dbReference>
<dbReference type="EMBL" id="JACOPF010000005">
    <property type="protein sequence ID" value="MBC5690467.1"/>
    <property type="molecule type" value="Genomic_DNA"/>
</dbReference>
<feature type="domain" description="Glycosyl hydrolase 94 catalytic" evidence="4">
    <location>
        <begin position="317"/>
        <end position="715"/>
    </location>
</feature>
<dbReference type="InterPro" id="IPR052047">
    <property type="entry name" value="GH94_Enzymes"/>
</dbReference>
<dbReference type="GO" id="GO:0016757">
    <property type="term" value="F:glycosyltransferase activity"/>
    <property type="evidence" value="ECO:0007669"/>
    <property type="project" value="UniProtKB-KW"/>
</dbReference>
<comment type="caution">
    <text evidence="5">The sequence shown here is derived from an EMBL/GenBank/DDBJ whole genome shotgun (WGS) entry which is preliminary data.</text>
</comment>
<evidence type="ECO:0000313" key="6">
    <source>
        <dbReference type="Proteomes" id="UP000652477"/>
    </source>
</evidence>
<dbReference type="AlphaFoldDB" id="A0A923RTP3"/>
<name>A0A923RTP3_9FIRM</name>
<dbReference type="InterPro" id="IPR010383">
    <property type="entry name" value="Glyco_hydrolase_94_b-supersand"/>
</dbReference>
<dbReference type="InterPro" id="IPR033432">
    <property type="entry name" value="GH94_catalytic"/>
</dbReference>
<dbReference type="PANTHER" id="PTHR37469">
    <property type="entry name" value="CELLOBIONIC ACID PHOSPHORYLASE-RELATED"/>
    <property type="match status" value="1"/>
</dbReference>
<dbReference type="Pfam" id="PF17167">
    <property type="entry name" value="Glyco_hydro_94"/>
    <property type="match status" value="1"/>
</dbReference>
<evidence type="ECO:0000313" key="5">
    <source>
        <dbReference type="EMBL" id="MBC5690467.1"/>
    </source>
</evidence>
<dbReference type="SUPFAM" id="SSF74650">
    <property type="entry name" value="Galactose mutarotase-like"/>
    <property type="match status" value="1"/>
</dbReference>
<dbReference type="Gene3D" id="2.60.420.10">
    <property type="entry name" value="Maltose phosphorylase, domain 3"/>
    <property type="match status" value="1"/>
</dbReference>
<evidence type="ECO:0000259" key="3">
    <source>
        <dbReference type="Pfam" id="PF06165"/>
    </source>
</evidence>
<keyword evidence="1" id="KW-0328">Glycosyltransferase</keyword>
<reference evidence="5" key="1">
    <citation type="submission" date="2020-08" db="EMBL/GenBank/DDBJ databases">
        <title>Genome public.</title>
        <authorList>
            <person name="Liu C."/>
            <person name="Sun Q."/>
        </authorList>
    </citation>
    <scope>NUCLEOTIDE SEQUENCE</scope>
    <source>
        <strain evidence="5">NSJ-55</strain>
    </source>
</reference>
<dbReference type="Gene3D" id="1.50.10.10">
    <property type="match status" value="1"/>
</dbReference>
<feature type="domain" description="Glycosyl hydrolase 94 supersandwich" evidence="3">
    <location>
        <begin position="72"/>
        <end position="287"/>
    </location>
</feature>
<keyword evidence="6" id="KW-1185">Reference proteome</keyword>
<dbReference type="GO" id="GO:0005975">
    <property type="term" value="P:carbohydrate metabolic process"/>
    <property type="evidence" value="ECO:0007669"/>
    <property type="project" value="InterPro"/>
</dbReference>
<dbReference type="InterPro" id="IPR012341">
    <property type="entry name" value="6hp_glycosidase-like_sf"/>
</dbReference>
<dbReference type="InterPro" id="IPR008928">
    <property type="entry name" value="6-hairpin_glycosidase_sf"/>
</dbReference>